<dbReference type="RefSeq" id="WP_166010608.1">
    <property type="nucleotide sequence ID" value="NZ_CP049888.1"/>
</dbReference>
<comment type="pathway">
    <text evidence="1">Cofactor biosynthesis; riboflavin biosynthesis.</text>
</comment>
<dbReference type="Pfam" id="PF01872">
    <property type="entry name" value="RibD_C"/>
    <property type="match status" value="1"/>
</dbReference>
<evidence type="ECO:0000259" key="4">
    <source>
        <dbReference type="Pfam" id="PF01872"/>
    </source>
</evidence>
<name>A0A6G8B0E4_9LACO</name>
<dbReference type="Proteomes" id="UP000500741">
    <property type="component" value="Chromosome"/>
</dbReference>
<dbReference type="Gene3D" id="3.40.430.10">
    <property type="entry name" value="Dihydrofolate Reductase, subunit A"/>
    <property type="match status" value="1"/>
</dbReference>
<dbReference type="InterPro" id="IPR050765">
    <property type="entry name" value="Riboflavin_Biosynth_HTPR"/>
</dbReference>
<organism evidence="5 6">
    <name type="scientific">Weissella coleopterorum</name>
    <dbReference type="NCBI Taxonomy" id="2714949"/>
    <lineage>
        <taxon>Bacteria</taxon>
        <taxon>Bacillati</taxon>
        <taxon>Bacillota</taxon>
        <taxon>Bacilli</taxon>
        <taxon>Lactobacillales</taxon>
        <taxon>Lactobacillaceae</taxon>
        <taxon>Weissella</taxon>
    </lineage>
</organism>
<dbReference type="AlphaFoldDB" id="A0A6G8B0E4"/>
<protein>
    <submittedName>
        <fullName evidence="5">Deaminase</fullName>
    </submittedName>
</protein>
<dbReference type="PANTHER" id="PTHR38011">
    <property type="entry name" value="DIHYDROFOLATE REDUCTASE FAMILY PROTEIN (AFU_ORTHOLOGUE AFUA_8G06820)"/>
    <property type="match status" value="1"/>
</dbReference>
<dbReference type="GO" id="GO:0009231">
    <property type="term" value="P:riboflavin biosynthetic process"/>
    <property type="evidence" value="ECO:0007669"/>
    <property type="project" value="InterPro"/>
</dbReference>
<evidence type="ECO:0000313" key="5">
    <source>
        <dbReference type="EMBL" id="QIL50726.1"/>
    </source>
</evidence>
<evidence type="ECO:0000256" key="1">
    <source>
        <dbReference type="ARBA" id="ARBA00005104"/>
    </source>
</evidence>
<dbReference type="GO" id="GO:0008703">
    <property type="term" value="F:5-amino-6-(5-phosphoribosylamino)uracil reductase activity"/>
    <property type="evidence" value="ECO:0007669"/>
    <property type="project" value="InterPro"/>
</dbReference>
<evidence type="ECO:0000256" key="3">
    <source>
        <dbReference type="ARBA" id="ARBA00023002"/>
    </source>
</evidence>
<accession>A0A6G8B0E4</accession>
<sequence>MNRSKVIIHMYVSIDGKIDGYYGSAISGSYYSDELFRLSNADANGRATIQMYAASGKPDLSKYDSAGINYEDWIPNIQSKTWSISFDRKGQCGWEQNYFEYNDHKMHAIEIVTKQASKKYLAFLRSMNIPYIIGGETEFNLEEVLAKLKQYFKINTLAVCGGAVINGYFLKEHVVDEISLVVAPHVDGNVIQKVAFDTLGNQVNDTFYFNSAKPLDDGGVHLIFKKETN</sequence>
<dbReference type="EMBL" id="CP049888">
    <property type="protein sequence ID" value="QIL50726.1"/>
    <property type="molecule type" value="Genomic_DNA"/>
</dbReference>
<evidence type="ECO:0000313" key="6">
    <source>
        <dbReference type="Proteomes" id="UP000500741"/>
    </source>
</evidence>
<evidence type="ECO:0000256" key="2">
    <source>
        <dbReference type="ARBA" id="ARBA00022857"/>
    </source>
</evidence>
<dbReference type="SUPFAM" id="SSF53597">
    <property type="entry name" value="Dihydrofolate reductase-like"/>
    <property type="match status" value="1"/>
</dbReference>
<keyword evidence="3" id="KW-0560">Oxidoreductase</keyword>
<dbReference type="InterPro" id="IPR024072">
    <property type="entry name" value="DHFR-like_dom_sf"/>
</dbReference>
<dbReference type="KEGG" id="wco:G7084_04975"/>
<dbReference type="PANTHER" id="PTHR38011:SF7">
    <property type="entry name" value="2,5-DIAMINO-6-RIBOSYLAMINO-4(3H)-PYRIMIDINONE 5'-PHOSPHATE REDUCTASE"/>
    <property type="match status" value="1"/>
</dbReference>
<proteinExistence type="predicted"/>
<keyword evidence="6" id="KW-1185">Reference proteome</keyword>
<feature type="domain" description="Bacterial bifunctional deaminase-reductase C-terminal" evidence="4">
    <location>
        <begin position="103"/>
        <end position="203"/>
    </location>
</feature>
<keyword evidence="2" id="KW-0521">NADP</keyword>
<dbReference type="InterPro" id="IPR002734">
    <property type="entry name" value="RibDG_C"/>
</dbReference>
<gene>
    <name evidence="5" type="ORF">G7084_04975</name>
</gene>
<reference evidence="5 6" key="1">
    <citation type="submission" date="2020-03" db="EMBL/GenBank/DDBJ databases">
        <title>Weissella sp. nov., isolated from Cybister lewisianus.</title>
        <authorList>
            <person name="Hyun D.-W."/>
            <person name="Bae J.-W."/>
        </authorList>
    </citation>
    <scope>NUCLEOTIDE SEQUENCE [LARGE SCALE GENOMIC DNA]</scope>
    <source>
        <strain evidence="5 6">HDW19</strain>
    </source>
</reference>